<dbReference type="RefSeq" id="WP_354558764.1">
    <property type="nucleotide sequence ID" value="NZ_JBEPMB010000018.1"/>
</dbReference>
<dbReference type="Proteomes" id="UP001549047">
    <property type="component" value="Unassembled WGS sequence"/>
</dbReference>
<evidence type="ECO:0000313" key="1">
    <source>
        <dbReference type="EMBL" id="MET3616315.1"/>
    </source>
</evidence>
<sequence>MIQFEHGTGWEADGRKGLGNHRRRAVVFYFWWGLPTPTKIQNPDLENQAQPVLRVFSVLFKF</sequence>
<gene>
    <name evidence="1" type="ORF">ABID16_004664</name>
</gene>
<organism evidence="1 2">
    <name type="scientific">Rhizobium aquaticum</name>
    <dbReference type="NCBI Taxonomy" id="1549636"/>
    <lineage>
        <taxon>Bacteria</taxon>
        <taxon>Pseudomonadati</taxon>
        <taxon>Pseudomonadota</taxon>
        <taxon>Alphaproteobacteria</taxon>
        <taxon>Hyphomicrobiales</taxon>
        <taxon>Rhizobiaceae</taxon>
        <taxon>Rhizobium/Agrobacterium group</taxon>
        <taxon>Rhizobium</taxon>
    </lineage>
</organism>
<protein>
    <recommendedName>
        <fullName evidence="3">Porin</fullName>
    </recommendedName>
</protein>
<evidence type="ECO:0008006" key="3">
    <source>
        <dbReference type="Google" id="ProtNLM"/>
    </source>
</evidence>
<accession>A0ABV2J6C5</accession>
<evidence type="ECO:0000313" key="2">
    <source>
        <dbReference type="Proteomes" id="UP001549047"/>
    </source>
</evidence>
<reference evidence="1 2" key="1">
    <citation type="submission" date="2024-06" db="EMBL/GenBank/DDBJ databases">
        <title>Genomic Encyclopedia of Type Strains, Phase IV (KMG-IV): sequencing the most valuable type-strain genomes for metagenomic binning, comparative biology and taxonomic classification.</title>
        <authorList>
            <person name="Goeker M."/>
        </authorList>
    </citation>
    <scope>NUCLEOTIDE SEQUENCE [LARGE SCALE GENOMIC DNA]</scope>
    <source>
        <strain evidence="1 2">DSM 29780</strain>
    </source>
</reference>
<dbReference type="EMBL" id="JBEPMB010000018">
    <property type="protein sequence ID" value="MET3616315.1"/>
    <property type="molecule type" value="Genomic_DNA"/>
</dbReference>
<proteinExistence type="predicted"/>
<keyword evidence="2" id="KW-1185">Reference proteome</keyword>
<name>A0ABV2J6C5_9HYPH</name>
<comment type="caution">
    <text evidence="1">The sequence shown here is derived from an EMBL/GenBank/DDBJ whole genome shotgun (WGS) entry which is preliminary data.</text>
</comment>